<keyword evidence="8" id="KW-0808">Transferase</keyword>
<keyword evidence="13" id="KW-0418">Kinase</keyword>
<dbReference type="InterPro" id="IPR013320">
    <property type="entry name" value="ConA-like_dom_sf"/>
</dbReference>
<dbReference type="CDD" id="cd14066">
    <property type="entry name" value="STKc_IRAK"/>
    <property type="match status" value="1"/>
</dbReference>
<dbReference type="InterPro" id="IPR017441">
    <property type="entry name" value="Protein_kinase_ATP_BS"/>
</dbReference>
<dbReference type="Pfam" id="PF00069">
    <property type="entry name" value="Pkinase"/>
    <property type="match status" value="1"/>
</dbReference>
<dbReference type="FunFam" id="3.30.200.20:FF:000178">
    <property type="entry name" value="serine/threonine-protein kinase PBS1-like"/>
    <property type="match status" value="1"/>
</dbReference>
<evidence type="ECO:0000256" key="8">
    <source>
        <dbReference type="ARBA" id="ARBA00022679"/>
    </source>
</evidence>
<evidence type="ECO:0000256" key="5">
    <source>
        <dbReference type="ARBA" id="ARBA00012513"/>
    </source>
</evidence>
<name>A0A8T2WQD2_POPDE</name>
<evidence type="ECO:0000256" key="11">
    <source>
        <dbReference type="ARBA" id="ARBA00022734"/>
    </source>
</evidence>
<evidence type="ECO:0000256" key="7">
    <source>
        <dbReference type="ARBA" id="ARBA00022527"/>
    </source>
</evidence>
<dbReference type="FunFam" id="1.10.510.10:FF:000240">
    <property type="entry name" value="Lectin-domain containing receptor kinase A4.3"/>
    <property type="match status" value="1"/>
</dbReference>
<dbReference type="InterPro" id="IPR001220">
    <property type="entry name" value="Legume_lectin_dom"/>
</dbReference>
<gene>
    <name evidence="23" type="ORF">H0E87_029994</name>
</gene>
<evidence type="ECO:0000256" key="6">
    <source>
        <dbReference type="ARBA" id="ARBA00022475"/>
    </source>
</evidence>
<dbReference type="SUPFAM" id="SSF49899">
    <property type="entry name" value="Concanavalin A-like lectins/glucanases"/>
    <property type="match status" value="1"/>
</dbReference>
<keyword evidence="14 19" id="KW-0067">ATP-binding</keyword>
<keyword evidence="24" id="KW-1185">Reference proteome</keyword>
<dbReference type="AlphaFoldDB" id="A0A8T2WQD2"/>
<dbReference type="Pfam" id="PF00139">
    <property type="entry name" value="Lectin_legB"/>
    <property type="match status" value="1"/>
</dbReference>
<keyword evidence="9 20" id="KW-0812">Transmembrane</keyword>
<dbReference type="InterPro" id="IPR008271">
    <property type="entry name" value="Ser/Thr_kinase_AS"/>
</dbReference>
<dbReference type="InterPro" id="IPR019825">
    <property type="entry name" value="Lectin_legB_Mn/Ca_BS"/>
</dbReference>
<dbReference type="Gene3D" id="1.10.510.10">
    <property type="entry name" value="Transferase(Phosphotransferase) domain 1"/>
    <property type="match status" value="1"/>
</dbReference>
<dbReference type="Gene3D" id="3.30.200.20">
    <property type="entry name" value="Phosphorylase Kinase, domain 1"/>
    <property type="match status" value="1"/>
</dbReference>
<keyword evidence="11" id="KW-0430">Lectin</keyword>
<keyword evidence="12 19" id="KW-0547">Nucleotide-binding</keyword>
<reference evidence="23" key="1">
    <citation type="journal article" date="2021" name="J. Hered.">
        <title>Genome Assembly of Salicaceae Populus deltoides (Eastern Cottonwood) I-69 Based on Nanopore Sequencing and Hi-C Technologies.</title>
        <authorList>
            <person name="Bai S."/>
            <person name="Wu H."/>
            <person name="Zhang J."/>
            <person name="Pan Z."/>
            <person name="Zhao W."/>
            <person name="Li Z."/>
            <person name="Tong C."/>
        </authorList>
    </citation>
    <scope>NUCLEOTIDE SEQUENCE</scope>
    <source>
        <tissue evidence="23">Leaf</tissue>
    </source>
</reference>
<dbReference type="SMART" id="SM00220">
    <property type="entry name" value="S_TKc"/>
    <property type="match status" value="1"/>
</dbReference>
<keyword evidence="7" id="KW-0723">Serine/threonine-protein kinase</keyword>
<keyword evidence="17" id="KW-0675">Receptor</keyword>
<evidence type="ECO:0000256" key="2">
    <source>
        <dbReference type="ARBA" id="ARBA00007606"/>
    </source>
</evidence>
<feature type="transmembrane region" description="Helical" evidence="20">
    <location>
        <begin position="283"/>
        <end position="306"/>
    </location>
</feature>
<evidence type="ECO:0000256" key="20">
    <source>
        <dbReference type="SAM" id="Phobius"/>
    </source>
</evidence>
<evidence type="ECO:0000256" key="10">
    <source>
        <dbReference type="ARBA" id="ARBA00022729"/>
    </source>
</evidence>
<dbReference type="Proteomes" id="UP000807159">
    <property type="component" value="Chromosome 18"/>
</dbReference>
<dbReference type="EC" id="2.7.11.1" evidence="5"/>
<proteinExistence type="inferred from homology"/>
<feature type="binding site" evidence="19">
    <location>
        <position position="379"/>
    </location>
    <ligand>
        <name>ATP</name>
        <dbReference type="ChEBI" id="CHEBI:30616"/>
    </ligand>
</feature>
<evidence type="ECO:0000256" key="21">
    <source>
        <dbReference type="SAM" id="SignalP"/>
    </source>
</evidence>
<comment type="caution">
    <text evidence="23">The sequence shown here is derived from an EMBL/GenBank/DDBJ whole genome shotgun (WGS) entry which is preliminary data.</text>
</comment>
<dbReference type="InterPro" id="IPR050528">
    <property type="entry name" value="L-type_Lectin-RKs"/>
</dbReference>
<protein>
    <recommendedName>
        <fullName evidence="5">non-specific serine/threonine protein kinase</fullName>
        <ecNumber evidence="5">2.7.11.1</ecNumber>
    </recommendedName>
</protein>
<evidence type="ECO:0000256" key="9">
    <source>
        <dbReference type="ARBA" id="ARBA00022692"/>
    </source>
</evidence>
<evidence type="ECO:0000256" key="17">
    <source>
        <dbReference type="ARBA" id="ARBA00023170"/>
    </source>
</evidence>
<dbReference type="InterPro" id="IPR000719">
    <property type="entry name" value="Prot_kinase_dom"/>
</dbReference>
<dbReference type="SUPFAM" id="SSF56112">
    <property type="entry name" value="Protein kinase-like (PK-like)"/>
    <property type="match status" value="1"/>
</dbReference>
<evidence type="ECO:0000256" key="3">
    <source>
        <dbReference type="ARBA" id="ARBA00008536"/>
    </source>
</evidence>
<evidence type="ECO:0000313" key="24">
    <source>
        <dbReference type="Proteomes" id="UP000807159"/>
    </source>
</evidence>
<comment type="similarity">
    <text evidence="3">In the N-terminal section; belongs to the leguminous lectin family.</text>
</comment>
<evidence type="ECO:0000256" key="15">
    <source>
        <dbReference type="ARBA" id="ARBA00022989"/>
    </source>
</evidence>
<keyword evidence="6" id="KW-1003">Cell membrane</keyword>
<dbReference type="GO" id="GO:0030246">
    <property type="term" value="F:carbohydrate binding"/>
    <property type="evidence" value="ECO:0007669"/>
    <property type="project" value="UniProtKB-KW"/>
</dbReference>
<dbReference type="InterPro" id="IPR011009">
    <property type="entry name" value="Kinase-like_dom_sf"/>
</dbReference>
<evidence type="ECO:0000256" key="18">
    <source>
        <dbReference type="ARBA" id="ARBA00023180"/>
    </source>
</evidence>
<keyword evidence="18" id="KW-0325">Glycoprotein</keyword>
<evidence type="ECO:0000256" key="4">
    <source>
        <dbReference type="ARBA" id="ARBA00010217"/>
    </source>
</evidence>
<evidence type="ECO:0000259" key="22">
    <source>
        <dbReference type="PROSITE" id="PS50011"/>
    </source>
</evidence>
<evidence type="ECO:0000256" key="16">
    <source>
        <dbReference type="ARBA" id="ARBA00023136"/>
    </source>
</evidence>
<feature type="chain" id="PRO_5035828231" description="non-specific serine/threonine protein kinase" evidence="21">
    <location>
        <begin position="16"/>
        <end position="677"/>
    </location>
</feature>
<organism evidence="23 24">
    <name type="scientific">Populus deltoides</name>
    <name type="common">Eastern poplar</name>
    <name type="synonym">Eastern cottonwood</name>
    <dbReference type="NCBI Taxonomy" id="3696"/>
    <lineage>
        <taxon>Eukaryota</taxon>
        <taxon>Viridiplantae</taxon>
        <taxon>Streptophyta</taxon>
        <taxon>Embryophyta</taxon>
        <taxon>Tracheophyta</taxon>
        <taxon>Spermatophyta</taxon>
        <taxon>Magnoliopsida</taxon>
        <taxon>eudicotyledons</taxon>
        <taxon>Gunneridae</taxon>
        <taxon>Pentapetalae</taxon>
        <taxon>rosids</taxon>
        <taxon>fabids</taxon>
        <taxon>Malpighiales</taxon>
        <taxon>Salicaceae</taxon>
        <taxon>Saliceae</taxon>
        <taxon>Populus</taxon>
    </lineage>
</organism>
<evidence type="ECO:0000256" key="14">
    <source>
        <dbReference type="ARBA" id="ARBA00022840"/>
    </source>
</evidence>
<accession>A0A8T2WQD2</accession>
<dbReference type="EMBL" id="JACEGQ020000018">
    <property type="protein sequence ID" value="KAH8482744.1"/>
    <property type="molecule type" value="Genomic_DNA"/>
</dbReference>
<comment type="similarity">
    <text evidence="2">Belongs to the leguminous lectin family.</text>
</comment>
<dbReference type="Gene3D" id="2.60.120.200">
    <property type="match status" value="1"/>
</dbReference>
<evidence type="ECO:0000256" key="12">
    <source>
        <dbReference type="ARBA" id="ARBA00022741"/>
    </source>
</evidence>
<dbReference type="PROSITE" id="PS50011">
    <property type="entry name" value="PROTEIN_KINASE_DOM"/>
    <property type="match status" value="1"/>
</dbReference>
<feature type="signal peptide" evidence="21">
    <location>
        <begin position="1"/>
        <end position="15"/>
    </location>
</feature>
<dbReference type="PROSITE" id="PS00108">
    <property type="entry name" value="PROTEIN_KINASE_ST"/>
    <property type="match status" value="1"/>
</dbReference>
<dbReference type="PROSITE" id="PS00307">
    <property type="entry name" value="LECTIN_LEGUME_BETA"/>
    <property type="match status" value="1"/>
</dbReference>
<comment type="subcellular location">
    <subcellularLocation>
        <location evidence="1">Cell membrane</location>
        <topology evidence="1">Single-pass type I membrane protein</topology>
    </subcellularLocation>
</comment>
<dbReference type="CDD" id="cd06899">
    <property type="entry name" value="lectin_legume_LecRK_Arcelin_ConA"/>
    <property type="match status" value="1"/>
</dbReference>
<dbReference type="GO" id="GO:0002229">
    <property type="term" value="P:defense response to oomycetes"/>
    <property type="evidence" value="ECO:0007669"/>
    <property type="project" value="UniProtKB-ARBA"/>
</dbReference>
<evidence type="ECO:0000256" key="19">
    <source>
        <dbReference type="PROSITE-ProRule" id="PRU10141"/>
    </source>
</evidence>
<feature type="domain" description="Protein kinase" evidence="22">
    <location>
        <begin position="348"/>
        <end position="613"/>
    </location>
</feature>
<keyword evidence="16 20" id="KW-0472">Membrane</keyword>
<evidence type="ECO:0000313" key="23">
    <source>
        <dbReference type="EMBL" id="KAH8482744.1"/>
    </source>
</evidence>
<keyword evidence="15 20" id="KW-1133">Transmembrane helix</keyword>
<evidence type="ECO:0000256" key="13">
    <source>
        <dbReference type="ARBA" id="ARBA00022777"/>
    </source>
</evidence>
<dbReference type="PANTHER" id="PTHR27007">
    <property type="match status" value="1"/>
</dbReference>
<sequence length="677" mass="75113">MGILLFLICFFLNEAALNQASLDPSVKETSFSYPSFDADSCNTTLICMGSVSVGDRCLKLTPEPLPVDSNSTQPVLKDQIGRVLFHQPVIAWPAYINTTFTVRIFTFPNTTTNGDGMTFIMAQNNSPSPPDSKGSYLGVLDKSTEGGVTRQIAVELDTYPNEFDPDGNHMGIDTTSITNPVVAKSLNRTGIYLTSGRDITVQIVYDSSTEELQIFVAYAGNPLVSFLNQSIDMSKWVPNSVYVGFTAATGPFSEAHEVLNWTFQSTSLPDLKKASEKENRKRFFLTVAIVVAGLGVLILFTLPLALRDLRKRKERSKRRAEIESRSMRAANAPKMFTYRQLSKATLKFSKENLLGTGGFGSVYKGVISSDPPMILAVKKISATSRQGEKEYLAEICTIGRMRHKNIVQLQGWCHEHEQLLLVYEYMPNGSLDGYIGRRFLDWNTRYKILTGLASALLYLHEQCGHPIVHRDVKPNNVMLDSDFNAHLGDFGLARLLRSDSAVTTMLAGTPGYLAPEVAYTGKAAPESDVYSFGMVVIEVVTGQRSRGIFEENSLLDYVWSLHGRKTLLEGVDRKLEGKYDEQQVKRTLLVGLACLHPDTKSRPTIRKVEQIFLNPDEPLMEVPESRPNAIFVPLSSSASTTRSATDFGSKIDDLLLQSTPEEMVLDEIVVHHEDSDI</sequence>
<dbReference type="PROSITE" id="PS00107">
    <property type="entry name" value="PROTEIN_KINASE_ATP"/>
    <property type="match status" value="1"/>
</dbReference>
<dbReference type="GO" id="GO:0004674">
    <property type="term" value="F:protein serine/threonine kinase activity"/>
    <property type="evidence" value="ECO:0007669"/>
    <property type="project" value="UniProtKB-KW"/>
</dbReference>
<comment type="similarity">
    <text evidence="4">In the C-terminal section; belongs to the protein kinase superfamily. Ser/Thr protein kinase family.</text>
</comment>
<evidence type="ECO:0000256" key="1">
    <source>
        <dbReference type="ARBA" id="ARBA00004251"/>
    </source>
</evidence>
<keyword evidence="10 21" id="KW-0732">Signal</keyword>
<dbReference type="GO" id="GO:0005886">
    <property type="term" value="C:plasma membrane"/>
    <property type="evidence" value="ECO:0007669"/>
    <property type="project" value="UniProtKB-SubCell"/>
</dbReference>
<dbReference type="GO" id="GO:0005524">
    <property type="term" value="F:ATP binding"/>
    <property type="evidence" value="ECO:0007669"/>
    <property type="project" value="UniProtKB-UniRule"/>
</dbReference>